<name>A0A518GMQ9_9PLAN</name>
<reference evidence="1 2" key="1">
    <citation type="submission" date="2019-02" db="EMBL/GenBank/DDBJ databases">
        <title>Deep-cultivation of Planctomycetes and their phenomic and genomic characterization uncovers novel biology.</title>
        <authorList>
            <person name="Wiegand S."/>
            <person name="Jogler M."/>
            <person name="Boedeker C."/>
            <person name="Pinto D."/>
            <person name="Vollmers J."/>
            <person name="Rivas-Marin E."/>
            <person name="Kohn T."/>
            <person name="Peeters S.H."/>
            <person name="Heuer A."/>
            <person name="Rast P."/>
            <person name="Oberbeckmann S."/>
            <person name="Bunk B."/>
            <person name="Jeske O."/>
            <person name="Meyerdierks A."/>
            <person name="Storesund J.E."/>
            <person name="Kallscheuer N."/>
            <person name="Luecker S."/>
            <person name="Lage O.M."/>
            <person name="Pohl T."/>
            <person name="Merkel B.J."/>
            <person name="Hornburger P."/>
            <person name="Mueller R.-W."/>
            <person name="Bruemmer F."/>
            <person name="Labrenz M."/>
            <person name="Spormann A.M."/>
            <person name="Op den Camp H."/>
            <person name="Overmann J."/>
            <person name="Amann R."/>
            <person name="Jetten M.S.M."/>
            <person name="Mascher T."/>
            <person name="Medema M.H."/>
            <person name="Devos D.P."/>
            <person name="Kaster A.-K."/>
            <person name="Ovreas L."/>
            <person name="Rohde M."/>
            <person name="Galperin M.Y."/>
            <person name="Jogler C."/>
        </authorList>
    </citation>
    <scope>NUCLEOTIDE SEQUENCE [LARGE SCALE GENOMIC DNA]</scope>
    <source>
        <strain evidence="1 2">Spb1</strain>
    </source>
</reference>
<gene>
    <name evidence="1" type="ORF">Spb1_17760</name>
</gene>
<dbReference type="KEGG" id="peh:Spb1_17760"/>
<evidence type="ECO:0000313" key="2">
    <source>
        <dbReference type="Proteomes" id="UP000315349"/>
    </source>
</evidence>
<proteinExistence type="predicted"/>
<accession>A0A518GMQ9</accession>
<evidence type="ECO:0000313" key="1">
    <source>
        <dbReference type="EMBL" id="QDV29857.1"/>
    </source>
</evidence>
<protein>
    <submittedName>
        <fullName evidence="1">Uncharacterized protein</fullName>
    </submittedName>
</protein>
<dbReference type="RefSeq" id="WP_186377870.1">
    <property type="nucleotide sequence ID" value="NZ_CP036299.1"/>
</dbReference>
<keyword evidence="2" id="KW-1185">Reference proteome</keyword>
<organism evidence="1 2">
    <name type="scientific">Planctopirus ephydatiae</name>
    <dbReference type="NCBI Taxonomy" id="2528019"/>
    <lineage>
        <taxon>Bacteria</taxon>
        <taxon>Pseudomonadati</taxon>
        <taxon>Planctomycetota</taxon>
        <taxon>Planctomycetia</taxon>
        <taxon>Planctomycetales</taxon>
        <taxon>Planctomycetaceae</taxon>
        <taxon>Planctopirus</taxon>
    </lineage>
</organism>
<dbReference type="AlphaFoldDB" id="A0A518GMQ9"/>
<dbReference type="Proteomes" id="UP000315349">
    <property type="component" value="Chromosome"/>
</dbReference>
<sequence length="46" mass="4825">MSQVARRQARRVQETGEVLLAEEGPCEALGISGENLEGVASPAMPS</sequence>
<dbReference type="EMBL" id="CP036299">
    <property type="protein sequence ID" value="QDV29857.1"/>
    <property type="molecule type" value="Genomic_DNA"/>
</dbReference>